<evidence type="ECO:0000313" key="2">
    <source>
        <dbReference type="Proteomes" id="UP000019202"/>
    </source>
</evidence>
<reference evidence="1" key="1">
    <citation type="submission" date="2013-11" db="EMBL/GenBank/DDBJ databases">
        <title>Draft genome sequence and annotation of the entomopathogenic bacteria, Xenorhabdus cabanillasi strain JM26 and Xenorhabdus szentirmai strain DSM 16338.</title>
        <authorList>
            <person name="Gualtieri M."/>
            <person name="Ogier J.C."/>
            <person name="Pages S."/>
            <person name="Givaudan A."/>
            <person name="Gaudriault S."/>
        </authorList>
    </citation>
    <scope>NUCLEOTIDE SEQUENCE [LARGE SCALE GENOMIC DNA]</scope>
    <source>
        <strain evidence="1">DSM 16338</strain>
    </source>
</reference>
<dbReference type="AlphaFoldDB" id="W1J1Y7"/>
<protein>
    <submittedName>
        <fullName evidence="1">Uncharacterized protein</fullName>
    </submittedName>
</protein>
<dbReference type="EMBL" id="CBXF010000112">
    <property type="protein sequence ID" value="CDL84772.1"/>
    <property type="molecule type" value="Genomic_DNA"/>
</dbReference>
<accession>W1J1Y7</accession>
<evidence type="ECO:0000313" key="1">
    <source>
        <dbReference type="EMBL" id="CDL84772.1"/>
    </source>
</evidence>
<comment type="caution">
    <text evidence="1">The sequence shown here is derived from an EMBL/GenBank/DDBJ whole genome shotgun (WGS) entry which is preliminary data.</text>
</comment>
<gene>
    <name evidence="1" type="ORF">XSR1_510009</name>
</gene>
<keyword evidence="2" id="KW-1185">Reference proteome</keyword>
<dbReference type="Proteomes" id="UP000019202">
    <property type="component" value="Unassembled WGS sequence"/>
</dbReference>
<proteinExistence type="predicted"/>
<sequence>MLSVYGRSAQEVAEMVTKQSHVIHIMEEHTLLR</sequence>
<name>W1J1Y7_9GAMM</name>
<organism evidence="1 2">
    <name type="scientific">Xenorhabdus szentirmaii DSM 16338</name>
    <dbReference type="NCBI Taxonomy" id="1427518"/>
    <lineage>
        <taxon>Bacteria</taxon>
        <taxon>Pseudomonadati</taxon>
        <taxon>Pseudomonadota</taxon>
        <taxon>Gammaproteobacteria</taxon>
        <taxon>Enterobacterales</taxon>
        <taxon>Morganellaceae</taxon>
        <taxon>Xenorhabdus</taxon>
    </lineage>
</organism>